<sequence length="9" mass="1108">MKNKLRDGF</sequence>
<comment type="caution">
    <text evidence="1">The sequence shown here is derived from an EMBL/GenBank/DDBJ whole genome shotgun (WGS) entry which is preliminary data.</text>
</comment>
<proteinExistence type="predicted"/>
<evidence type="ECO:0000313" key="1">
    <source>
        <dbReference type="EMBL" id="CAH9107740.1"/>
    </source>
</evidence>
<protein>
    <submittedName>
        <fullName evidence="1">Uncharacterized protein</fullName>
    </submittedName>
</protein>
<name>A0A9P0ZM15_CUSEU</name>
<accession>A0A9P0ZM15</accession>
<organism evidence="1 2">
    <name type="scientific">Cuscuta europaea</name>
    <name type="common">European dodder</name>
    <dbReference type="NCBI Taxonomy" id="41803"/>
    <lineage>
        <taxon>Eukaryota</taxon>
        <taxon>Viridiplantae</taxon>
        <taxon>Streptophyta</taxon>
        <taxon>Embryophyta</taxon>
        <taxon>Tracheophyta</taxon>
        <taxon>Spermatophyta</taxon>
        <taxon>Magnoliopsida</taxon>
        <taxon>eudicotyledons</taxon>
        <taxon>Gunneridae</taxon>
        <taxon>Pentapetalae</taxon>
        <taxon>asterids</taxon>
        <taxon>lamiids</taxon>
        <taxon>Solanales</taxon>
        <taxon>Convolvulaceae</taxon>
        <taxon>Cuscuteae</taxon>
        <taxon>Cuscuta</taxon>
        <taxon>Cuscuta subgen. Cuscuta</taxon>
    </lineage>
</organism>
<dbReference type="EMBL" id="CAMAPE010000051">
    <property type="protein sequence ID" value="CAH9107740.1"/>
    <property type="molecule type" value="Genomic_DNA"/>
</dbReference>
<reference evidence="1" key="1">
    <citation type="submission" date="2022-07" db="EMBL/GenBank/DDBJ databases">
        <authorList>
            <person name="Macas J."/>
            <person name="Novak P."/>
            <person name="Neumann P."/>
        </authorList>
    </citation>
    <scope>NUCLEOTIDE SEQUENCE</scope>
</reference>
<evidence type="ECO:0000313" key="2">
    <source>
        <dbReference type="Proteomes" id="UP001152484"/>
    </source>
</evidence>
<keyword evidence="2" id="KW-1185">Reference proteome</keyword>
<gene>
    <name evidence="1" type="ORF">CEURO_LOCUS17826</name>
</gene>
<dbReference type="Proteomes" id="UP001152484">
    <property type="component" value="Unassembled WGS sequence"/>
</dbReference>